<keyword evidence="1" id="KW-1133">Transmembrane helix</keyword>
<keyword evidence="3" id="KW-0482">Metalloprotease</keyword>
<feature type="transmembrane region" description="Helical" evidence="1">
    <location>
        <begin position="133"/>
        <end position="152"/>
    </location>
</feature>
<gene>
    <name evidence="3" type="ORF">NE857_02565</name>
</gene>
<protein>
    <submittedName>
        <fullName evidence="3">CPBP family intramembrane metalloprotease</fullName>
    </submittedName>
</protein>
<keyword evidence="1" id="KW-0472">Membrane</keyword>
<feature type="transmembrane region" description="Helical" evidence="1">
    <location>
        <begin position="272"/>
        <end position="291"/>
    </location>
</feature>
<dbReference type="RefSeq" id="WP_254419615.1">
    <property type="nucleotide sequence ID" value="NZ_BAAAJB010000017.1"/>
</dbReference>
<evidence type="ECO:0000256" key="1">
    <source>
        <dbReference type="SAM" id="Phobius"/>
    </source>
</evidence>
<evidence type="ECO:0000313" key="3">
    <source>
        <dbReference type="EMBL" id="USY20556.1"/>
    </source>
</evidence>
<keyword evidence="1" id="KW-0812">Transmembrane</keyword>
<dbReference type="Pfam" id="PF02517">
    <property type="entry name" value="Rce1-like"/>
    <property type="match status" value="1"/>
</dbReference>
<feature type="transmembrane region" description="Helical" evidence="1">
    <location>
        <begin position="92"/>
        <end position="113"/>
    </location>
</feature>
<proteinExistence type="predicted"/>
<dbReference type="GO" id="GO:0008237">
    <property type="term" value="F:metallopeptidase activity"/>
    <property type="evidence" value="ECO:0007669"/>
    <property type="project" value="UniProtKB-KW"/>
</dbReference>
<evidence type="ECO:0000259" key="2">
    <source>
        <dbReference type="Pfam" id="PF02517"/>
    </source>
</evidence>
<feature type="domain" description="CAAX prenyl protease 2/Lysostaphin resistance protein A-like" evidence="2">
    <location>
        <begin position="201"/>
        <end position="300"/>
    </location>
</feature>
<dbReference type="Proteomes" id="UP001055940">
    <property type="component" value="Chromosome"/>
</dbReference>
<organism evidence="3 4">
    <name type="scientific">Nocardiopsis exhalans</name>
    <dbReference type="NCBI Taxonomy" id="163604"/>
    <lineage>
        <taxon>Bacteria</taxon>
        <taxon>Bacillati</taxon>
        <taxon>Actinomycetota</taxon>
        <taxon>Actinomycetes</taxon>
        <taxon>Streptosporangiales</taxon>
        <taxon>Nocardiopsidaceae</taxon>
        <taxon>Nocardiopsis</taxon>
    </lineage>
</organism>
<dbReference type="EMBL" id="CP099837">
    <property type="protein sequence ID" value="USY20556.1"/>
    <property type="molecule type" value="Genomic_DNA"/>
</dbReference>
<keyword evidence="4" id="KW-1185">Reference proteome</keyword>
<feature type="transmembrane region" description="Helical" evidence="1">
    <location>
        <begin position="198"/>
        <end position="220"/>
    </location>
</feature>
<reference evidence="3" key="1">
    <citation type="submission" date="2022-06" db="EMBL/GenBank/DDBJ databases">
        <authorList>
            <person name="Ping M."/>
        </authorList>
    </citation>
    <scope>NUCLEOTIDE SEQUENCE</scope>
    <source>
        <strain evidence="3">JCM11759T</strain>
    </source>
</reference>
<feature type="transmembrane region" description="Helical" evidence="1">
    <location>
        <begin position="172"/>
        <end position="192"/>
    </location>
</feature>
<feature type="transmembrane region" description="Helical" evidence="1">
    <location>
        <begin position="232"/>
        <end position="252"/>
    </location>
</feature>
<sequence length="314" mass="34222">MTRGVLAVALRTMVISGAVGTALFLVLITLAIDPQLRQDVMYGGGYRLFVSWGPAVAAGVLAGLLAVYFGRRRELDTRVRQALTTQPVHRQLVWLGCCLVACVVAIAGLYWVLSALGPGADASTTAPISLVPRVLFFLALPAIAIDRLITILRAEGTGLSEIAMKVTEPWRWLGLTPVLLAIVLVSFLLAPFRVGWPPAVLVVGVLGVFLVAALCEEAFFRVMVQTRLELLWGRWAGIITTSLLFALFYALIQPYLVLIPLPGDTFVHHLGMALLIYTPIGLLCGYLWACYRNIWLNTLLRTGLFLLAYPPPGQ</sequence>
<keyword evidence="3" id="KW-0378">Hydrolase</keyword>
<dbReference type="InterPro" id="IPR003675">
    <property type="entry name" value="Rce1/LyrA-like_dom"/>
</dbReference>
<name>A0ABY5D9Z6_9ACTN</name>
<accession>A0ABY5D9Z6</accession>
<keyword evidence="3" id="KW-0645">Protease</keyword>
<evidence type="ECO:0000313" key="4">
    <source>
        <dbReference type="Proteomes" id="UP001055940"/>
    </source>
</evidence>
<feature type="transmembrane region" description="Helical" evidence="1">
    <location>
        <begin position="52"/>
        <end position="71"/>
    </location>
</feature>
<feature type="transmembrane region" description="Helical" evidence="1">
    <location>
        <begin position="12"/>
        <end position="32"/>
    </location>
</feature>